<evidence type="ECO:0000313" key="3">
    <source>
        <dbReference type="Proteomes" id="UP000579812"/>
    </source>
</evidence>
<protein>
    <submittedName>
        <fullName evidence="2">Uncharacterized protein</fullName>
    </submittedName>
</protein>
<accession>A0A7J6BPD5</accession>
<dbReference type="AlphaFoldDB" id="A0A7J6BPD5"/>
<reference evidence="2 3" key="1">
    <citation type="submission" date="2020-04" db="EMBL/GenBank/DDBJ databases">
        <title>Chromosome-level genome assembly of a cyprinid fish Onychostoma macrolepis by integration of Nanopore Sequencing, Bionano and Hi-C technology.</title>
        <authorList>
            <person name="Wang D."/>
        </authorList>
    </citation>
    <scope>NUCLEOTIDE SEQUENCE [LARGE SCALE GENOMIC DNA]</scope>
    <source>
        <strain evidence="2">SWU-2019</strain>
        <tissue evidence="2">Muscle</tissue>
    </source>
</reference>
<evidence type="ECO:0000313" key="2">
    <source>
        <dbReference type="EMBL" id="KAF4095502.1"/>
    </source>
</evidence>
<gene>
    <name evidence="2" type="ORF">G5714_023105</name>
</gene>
<evidence type="ECO:0000256" key="1">
    <source>
        <dbReference type="SAM" id="Coils"/>
    </source>
</evidence>
<sequence>MSETITEKQSFCHVFSSVSQEAEAGEEPEAGDVCFEFEPHTYSEFSWSPEFIQELLPSAERTALLYHLSYLCLGSFPKLERLIRERALDTQLLFGSSETVLLKCVSTSSNLVSSLFPMLMKAVEKNKPVLAVRYLEKARTWINDIIRSVDDMVKRYDQQNRSVATCTSDVIQEQKETEEKITTNTKEMESLKEAVDKLEEELRNHNRNMEELEKKIEDKNHELQNHITNSSKKRFCILRALVPFYAVIQDAKTTPAIAAKTQSLNADLSRLNSEKSCLQNKDWNIQVRLTDLQLKLATSKIQLGVIPSPVHLKDVQQCLSRIQQILVQLQKFWEKVGTLLDALKEKTFVNEDLIEDLDDMKDDFLTSIEAAGKYWQRFGECCQRAQVIFSIQSKDAYKFLETNPSSLSKDEWEKQRKSIMERLNEISPQGSSTANITE</sequence>
<feature type="coiled-coil region" evidence="1">
    <location>
        <begin position="174"/>
        <end position="229"/>
    </location>
</feature>
<dbReference type="Gene3D" id="6.10.140.920">
    <property type="match status" value="1"/>
</dbReference>
<keyword evidence="1" id="KW-0175">Coiled coil</keyword>
<dbReference type="EMBL" id="JAAMOB010000024">
    <property type="protein sequence ID" value="KAF4095502.1"/>
    <property type="molecule type" value="Genomic_DNA"/>
</dbReference>
<proteinExistence type="predicted"/>
<keyword evidence="3" id="KW-1185">Reference proteome</keyword>
<dbReference type="Proteomes" id="UP000579812">
    <property type="component" value="Unassembled WGS sequence"/>
</dbReference>
<name>A0A7J6BPD5_9TELE</name>
<organism evidence="2 3">
    <name type="scientific">Onychostoma macrolepis</name>
    <dbReference type="NCBI Taxonomy" id="369639"/>
    <lineage>
        <taxon>Eukaryota</taxon>
        <taxon>Metazoa</taxon>
        <taxon>Chordata</taxon>
        <taxon>Craniata</taxon>
        <taxon>Vertebrata</taxon>
        <taxon>Euteleostomi</taxon>
        <taxon>Actinopterygii</taxon>
        <taxon>Neopterygii</taxon>
        <taxon>Teleostei</taxon>
        <taxon>Ostariophysi</taxon>
        <taxon>Cypriniformes</taxon>
        <taxon>Cyprinidae</taxon>
        <taxon>Acrossocheilinae</taxon>
        <taxon>Onychostoma</taxon>
    </lineage>
</organism>
<comment type="caution">
    <text evidence="2">The sequence shown here is derived from an EMBL/GenBank/DDBJ whole genome shotgun (WGS) entry which is preliminary data.</text>
</comment>